<protein>
    <recommendedName>
        <fullName evidence="5">Carboxypeptidase regulatory-like domain-containing protein</fullName>
    </recommendedName>
</protein>
<dbReference type="KEGG" id="caby:Cabys_3122"/>
<dbReference type="STRING" id="880073.Cabys_3122"/>
<dbReference type="SUPFAM" id="SSF49265">
    <property type="entry name" value="Fibronectin type III"/>
    <property type="match status" value="1"/>
</dbReference>
<gene>
    <name evidence="1" type="ORF">Cabys_3122</name>
    <name evidence="2" type="ORF">Calab_0320</name>
</gene>
<dbReference type="InterPro" id="IPR036116">
    <property type="entry name" value="FN3_sf"/>
</dbReference>
<name>H1XPP5_CALAY</name>
<reference evidence="2 3" key="1">
    <citation type="submission" date="2011-09" db="EMBL/GenBank/DDBJ databases">
        <title>The permanent draft genome of Caldithrix abyssi DSM 13497.</title>
        <authorList>
            <consortium name="US DOE Joint Genome Institute (JGI-PGF)"/>
            <person name="Lucas S."/>
            <person name="Han J."/>
            <person name="Lapidus A."/>
            <person name="Bruce D."/>
            <person name="Goodwin L."/>
            <person name="Pitluck S."/>
            <person name="Peters L."/>
            <person name="Kyrpides N."/>
            <person name="Mavromatis K."/>
            <person name="Ivanova N."/>
            <person name="Mikhailova N."/>
            <person name="Chertkov O."/>
            <person name="Detter J.C."/>
            <person name="Tapia R."/>
            <person name="Han C."/>
            <person name="Land M."/>
            <person name="Hauser L."/>
            <person name="Markowitz V."/>
            <person name="Cheng J.-F."/>
            <person name="Hugenholtz P."/>
            <person name="Woyke T."/>
            <person name="Wu D."/>
            <person name="Spring S."/>
            <person name="Brambilla E."/>
            <person name="Klenk H.-P."/>
            <person name="Eisen J.A."/>
        </authorList>
    </citation>
    <scope>NUCLEOTIDE SEQUENCE [LARGE SCALE GENOMIC DNA]</scope>
    <source>
        <strain evidence="2 3">DSM 13497</strain>
    </source>
</reference>
<accession>H1XPP5</accession>
<dbReference type="RefSeq" id="WP_006926872.1">
    <property type="nucleotide sequence ID" value="NZ_CM001402.1"/>
</dbReference>
<dbReference type="InterPro" id="IPR008969">
    <property type="entry name" value="CarboxyPept-like_regulatory"/>
</dbReference>
<dbReference type="SUPFAM" id="SSF49464">
    <property type="entry name" value="Carboxypeptidase regulatory domain-like"/>
    <property type="match status" value="1"/>
</dbReference>
<dbReference type="Proteomes" id="UP000004671">
    <property type="component" value="Chromosome"/>
</dbReference>
<sequence length="318" mass="36092" precursor="true">MKRFFLIAILFLFGCLGDAPRDNPLENQNGLTLEGSVHTFYAPHLPLEMVPVQLKKLNLLTYSDAQGRFEFTHLKPDSYTVIVGGQNFSKDSVRMFLKRNTSLTFKVDRLPQFLEIRITTHHQARWFPVEDAYFVQVYIRATDPDGIGDLSLAYYNVPELGVRDTLLPGADAGEFYAWQTPGEFNVQHVNQLIGKAFEMVVEDDAGFGKRSGPVFLTRIIEQTVQLISPVGLHTISGDTIRFQWQSVYLTFPFHYKLEIFQINNGVISIVKTMDGLPSDQTKLELINSLPPGDYLWRIYLVDEFGNTSSSKEGAFQIP</sequence>
<reference evidence="1 4" key="2">
    <citation type="submission" date="2016-11" db="EMBL/GenBank/DDBJ databases">
        <title>Genomic analysis of Caldithrix abyssi and proposal of a novel bacterial phylum Caldithrichaeota.</title>
        <authorList>
            <person name="Kublanov I."/>
            <person name="Sigalova O."/>
            <person name="Gavrilov S."/>
            <person name="Lebedinsky A."/>
            <person name="Ivanova N."/>
            <person name="Daum C."/>
            <person name="Reddy T."/>
            <person name="Klenk H.P."/>
            <person name="Goker M."/>
            <person name="Reva O."/>
            <person name="Miroshnichenko M."/>
            <person name="Kyprides N."/>
            <person name="Woyke T."/>
            <person name="Gelfand M."/>
        </authorList>
    </citation>
    <scope>NUCLEOTIDE SEQUENCE [LARGE SCALE GENOMIC DNA]</scope>
    <source>
        <strain evidence="1 4">LF13</strain>
    </source>
</reference>
<keyword evidence="3" id="KW-1185">Reference proteome</keyword>
<evidence type="ECO:0008006" key="5">
    <source>
        <dbReference type="Google" id="ProtNLM"/>
    </source>
</evidence>
<dbReference type="InterPro" id="IPR013783">
    <property type="entry name" value="Ig-like_fold"/>
</dbReference>
<dbReference type="PaxDb" id="880073-Calab_0320"/>
<dbReference type="HOGENOM" id="CLU_818541_0_0_0"/>
<evidence type="ECO:0000313" key="2">
    <source>
        <dbReference type="EMBL" id="EHO39966.1"/>
    </source>
</evidence>
<dbReference type="Gene3D" id="2.60.40.10">
    <property type="entry name" value="Immunoglobulins"/>
    <property type="match status" value="1"/>
</dbReference>
<dbReference type="EMBL" id="CM001402">
    <property type="protein sequence ID" value="EHO39966.1"/>
    <property type="molecule type" value="Genomic_DNA"/>
</dbReference>
<dbReference type="eggNOG" id="ENOG5033I7J">
    <property type="taxonomic scope" value="Bacteria"/>
</dbReference>
<organism evidence="2 3">
    <name type="scientific">Caldithrix abyssi DSM 13497</name>
    <dbReference type="NCBI Taxonomy" id="880073"/>
    <lineage>
        <taxon>Bacteria</taxon>
        <taxon>Pseudomonadati</taxon>
        <taxon>Calditrichota</taxon>
        <taxon>Calditrichia</taxon>
        <taxon>Calditrichales</taxon>
        <taxon>Calditrichaceae</taxon>
        <taxon>Caldithrix</taxon>
    </lineage>
</organism>
<proteinExistence type="predicted"/>
<evidence type="ECO:0000313" key="3">
    <source>
        <dbReference type="Proteomes" id="UP000004671"/>
    </source>
</evidence>
<dbReference type="AlphaFoldDB" id="H1XPP5"/>
<dbReference type="EMBL" id="CP018099">
    <property type="protein sequence ID" value="APF19870.1"/>
    <property type="molecule type" value="Genomic_DNA"/>
</dbReference>
<evidence type="ECO:0000313" key="4">
    <source>
        <dbReference type="Proteomes" id="UP000183868"/>
    </source>
</evidence>
<dbReference type="Proteomes" id="UP000183868">
    <property type="component" value="Chromosome"/>
</dbReference>
<evidence type="ECO:0000313" key="1">
    <source>
        <dbReference type="EMBL" id="APF19870.1"/>
    </source>
</evidence>
<dbReference type="PROSITE" id="PS51257">
    <property type="entry name" value="PROKAR_LIPOPROTEIN"/>
    <property type="match status" value="1"/>
</dbReference>
<dbReference type="OrthoDB" id="1495702at2"/>